<keyword evidence="2" id="KW-1185">Reference proteome</keyword>
<evidence type="ECO:0000313" key="2">
    <source>
        <dbReference type="Proteomes" id="UP001489004"/>
    </source>
</evidence>
<proteinExistence type="predicted"/>
<protein>
    <submittedName>
        <fullName evidence="1">Uncharacterized protein</fullName>
    </submittedName>
</protein>
<organism evidence="1 2">
    <name type="scientific">[Myrmecia] bisecta</name>
    <dbReference type="NCBI Taxonomy" id="41462"/>
    <lineage>
        <taxon>Eukaryota</taxon>
        <taxon>Viridiplantae</taxon>
        <taxon>Chlorophyta</taxon>
        <taxon>core chlorophytes</taxon>
        <taxon>Trebouxiophyceae</taxon>
        <taxon>Trebouxiales</taxon>
        <taxon>Trebouxiaceae</taxon>
        <taxon>Myrmecia</taxon>
    </lineage>
</organism>
<sequence length="212" mass="22850">MARIGTEFSLLIKGDSSARQPARFLVVGRTVCKGQAGQQYTATSTSTAEGEVSRQCGMDLLRPGGTGNLPQPAASSSGRTVSHVRYRKQVNHKLARFYASGPVYQSGVLHGIHLMQPRGCGSTDVICVGDFAKISDWHERFWVKVVRCAAGGSFEGIICNVIIASPVLQMGHRLRFRIDNVFAVAPSACALHRSTPRLLARLELLNIMAAAA</sequence>
<dbReference type="Proteomes" id="UP001489004">
    <property type="component" value="Unassembled WGS sequence"/>
</dbReference>
<gene>
    <name evidence="1" type="ORF">WJX72_010521</name>
</gene>
<reference evidence="1 2" key="1">
    <citation type="journal article" date="2024" name="Nat. Commun.">
        <title>Phylogenomics reveals the evolutionary origins of lichenization in chlorophyte algae.</title>
        <authorList>
            <person name="Puginier C."/>
            <person name="Libourel C."/>
            <person name="Otte J."/>
            <person name="Skaloud P."/>
            <person name="Haon M."/>
            <person name="Grisel S."/>
            <person name="Petersen M."/>
            <person name="Berrin J.G."/>
            <person name="Delaux P.M."/>
            <person name="Dal Grande F."/>
            <person name="Keller J."/>
        </authorList>
    </citation>
    <scope>NUCLEOTIDE SEQUENCE [LARGE SCALE GENOMIC DNA]</scope>
    <source>
        <strain evidence="1 2">SAG 2043</strain>
    </source>
</reference>
<dbReference type="EMBL" id="JALJOR010000015">
    <property type="protein sequence ID" value="KAK9805658.1"/>
    <property type="molecule type" value="Genomic_DNA"/>
</dbReference>
<dbReference type="AlphaFoldDB" id="A0AAW1PC71"/>
<accession>A0AAW1PC71</accession>
<name>A0AAW1PC71_9CHLO</name>
<comment type="caution">
    <text evidence="1">The sequence shown here is derived from an EMBL/GenBank/DDBJ whole genome shotgun (WGS) entry which is preliminary data.</text>
</comment>
<evidence type="ECO:0000313" key="1">
    <source>
        <dbReference type="EMBL" id="KAK9805658.1"/>
    </source>
</evidence>